<reference evidence="1" key="1">
    <citation type="submission" date="2024-05" db="EMBL/GenBank/DDBJ databases">
        <title>Whole genome shotgun sequence of Streptomyces hygroscopicus NBRC 113678.</title>
        <authorList>
            <person name="Komaki H."/>
            <person name="Tamura T."/>
        </authorList>
    </citation>
    <scope>NUCLEOTIDE SEQUENCE</scope>
    <source>
        <strain evidence="1">N11-34</strain>
    </source>
</reference>
<keyword evidence="2" id="KW-1185">Reference proteome</keyword>
<comment type="caution">
    <text evidence="1">The sequence shown here is derived from an EMBL/GenBank/DDBJ whole genome shotgun (WGS) entry which is preliminary data.</text>
</comment>
<proteinExistence type="predicted"/>
<accession>A0ABQ3UFA5</accession>
<evidence type="ECO:0000313" key="1">
    <source>
        <dbReference type="EMBL" id="GHJ34277.1"/>
    </source>
</evidence>
<name>A0ABQ3UFA5_STRHY</name>
<dbReference type="Proteomes" id="UP001054854">
    <property type="component" value="Unassembled WGS sequence"/>
</dbReference>
<organism evidence="1 2">
    <name type="scientific">Streptomyces hygroscopicus</name>
    <dbReference type="NCBI Taxonomy" id="1912"/>
    <lineage>
        <taxon>Bacteria</taxon>
        <taxon>Bacillati</taxon>
        <taxon>Actinomycetota</taxon>
        <taxon>Actinomycetes</taxon>
        <taxon>Kitasatosporales</taxon>
        <taxon>Streptomycetaceae</taxon>
        <taxon>Streptomyces</taxon>
        <taxon>Streptomyces violaceusniger group</taxon>
    </lineage>
</organism>
<dbReference type="EMBL" id="BNEK01000007">
    <property type="protein sequence ID" value="GHJ34277.1"/>
    <property type="molecule type" value="Genomic_DNA"/>
</dbReference>
<evidence type="ECO:0000313" key="2">
    <source>
        <dbReference type="Proteomes" id="UP001054854"/>
    </source>
</evidence>
<dbReference type="RefSeq" id="WP_236260095.1">
    <property type="nucleotide sequence ID" value="NZ_BNEK01000007.1"/>
</dbReference>
<protein>
    <submittedName>
        <fullName evidence="1">Uncharacterized protein</fullName>
    </submittedName>
</protein>
<sequence>MELRLIDPNGYTVPDGIRTNIDPTQRPLIETQLRTQVAAIDLLTNGHTPDGRTRPEYRLDAYRVQATPDAECAGCYRDNTSTLRAWWVPTGKTCALHQITPAEAVADRIREAIPYPYGDTARITVTIDPREGGITVQFTATRLPSMDAAEDLWATLAEACGIPPKWARLLVSPEDNEIKARVRHGFVDPGMASEYRRGVPVRLVAHGWTAMKEQDAERQEEFGKWLAALPLRTVPAQGSLPGYTVLPITEGAVLPDGATVTAVEDPLGSDWIVTVDSGEKRHIHKHVELRRYTTGRLDLVEPEWAGMASD</sequence>
<gene>
    <name evidence="1" type="ORF">TPA0910_87100</name>
</gene>